<gene>
    <name evidence="1" type="ORF">E7V67_013285</name>
</gene>
<evidence type="ECO:0000313" key="2">
    <source>
        <dbReference type="Proteomes" id="UP000321323"/>
    </source>
</evidence>
<accession>A0ABZ1UTH1</accession>
<dbReference type="EMBL" id="CP136508">
    <property type="protein sequence ID" value="WUR16031.1"/>
    <property type="molecule type" value="Genomic_DNA"/>
</dbReference>
<name>A0ABZ1UTH1_9BURK</name>
<dbReference type="Proteomes" id="UP000321323">
    <property type="component" value="Chromosome"/>
</dbReference>
<dbReference type="InterPro" id="IPR025332">
    <property type="entry name" value="DUF4238"/>
</dbReference>
<dbReference type="Pfam" id="PF14022">
    <property type="entry name" value="DUF4238"/>
    <property type="match status" value="1"/>
</dbReference>
<sequence length="324" mass="36632">MAIGESRKHHWVPQCYLKGFAKPRSKDSQLYVVDAAAMRDFSTKPCNVAAARDFNRVDLDGVSPDAVESSFSSFETDVDQALGRSIAAGGVVNAEDHNLILNLVALLAVRNPGMRERMRRTEEEVWKRVLDLTLSSKERYEARFRKAAAEGAFSADEILPYETMREFFDRDEYDLQVSTTRHVQQELKLVDTVLPLLGRRNWLILRALPESGGFITSDHPVLLRWDAAAPKGRRVAPGFGQRDTDVLFPISHDLAMIGSFKEKPGTVDVDETHAAFFNGLIIGNADRQIYAPNDRFRYLRSDGQVCRGADALRDLEELHQRRQR</sequence>
<evidence type="ECO:0000313" key="1">
    <source>
        <dbReference type="EMBL" id="WUR16031.1"/>
    </source>
</evidence>
<proteinExistence type="predicted"/>
<reference evidence="1 2" key="1">
    <citation type="journal article" date="2019" name="Int. J. Syst. Evol. Microbiol.">
        <title>The Draft Whole-Genome Sequence of the Antibiotic Producer Empedobacter haloabium ATCC 31962 Provides Indications for Its Taxonomic Reclassification.</title>
        <authorList>
            <person name="Miess H."/>
            <person name="Arlt P."/>
            <person name="Apel A.K."/>
            <person name="Weber T."/>
            <person name="Nieselt K."/>
            <person name="Hanssen F."/>
            <person name="Czemmel S."/>
            <person name="Nahnsen S."/>
            <person name="Gross H."/>
        </authorList>
    </citation>
    <scope>NUCLEOTIDE SEQUENCE [LARGE SCALE GENOMIC DNA]</scope>
    <source>
        <strain evidence="1 2">ATCC 31962</strain>
    </source>
</reference>
<protein>
    <submittedName>
        <fullName evidence="1">DUF4238 domain-containing protein</fullName>
    </submittedName>
</protein>
<keyword evidence="2" id="KW-1185">Reference proteome</keyword>
<organism evidence="1 2">
    <name type="scientific">[Empedobacter] haloabium</name>
    <dbReference type="NCBI Taxonomy" id="592317"/>
    <lineage>
        <taxon>Bacteria</taxon>
        <taxon>Pseudomonadati</taxon>
        <taxon>Pseudomonadota</taxon>
        <taxon>Betaproteobacteria</taxon>
        <taxon>Burkholderiales</taxon>
        <taxon>Oxalobacteraceae</taxon>
        <taxon>Telluria group</taxon>
        <taxon>Telluria group incertae sedis</taxon>
    </lineage>
</organism>